<keyword evidence="3 7" id="KW-1133">Transmembrane helix</keyword>
<feature type="region of interest" description="Disordered" evidence="6">
    <location>
        <begin position="542"/>
        <end position="605"/>
    </location>
</feature>
<proteinExistence type="inferred from homology"/>
<dbReference type="Proteomes" id="UP001175353">
    <property type="component" value="Unassembled WGS sequence"/>
</dbReference>
<name>A0AAN6QZT3_9PEZI</name>
<organism evidence="8 9">
    <name type="scientific">Friedmanniomyces endolithicus</name>
    <dbReference type="NCBI Taxonomy" id="329885"/>
    <lineage>
        <taxon>Eukaryota</taxon>
        <taxon>Fungi</taxon>
        <taxon>Dikarya</taxon>
        <taxon>Ascomycota</taxon>
        <taxon>Pezizomycotina</taxon>
        <taxon>Dothideomycetes</taxon>
        <taxon>Dothideomycetidae</taxon>
        <taxon>Mycosphaerellales</taxon>
        <taxon>Teratosphaeriaceae</taxon>
        <taxon>Friedmanniomyces</taxon>
    </lineage>
</organism>
<feature type="region of interest" description="Disordered" evidence="6">
    <location>
        <begin position="666"/>
        <end position="799"/>
    </location>
</feature>
<evidence type="ECO:0000256" key="3">
    <source>
        <dbReference type="ARBA" id="ARBA00022989"/>
    </source>
</evidence>
<evidence type="ECO:0000256" key="5">
    <source>
        <dbReference type="ARBA" id="ARBA00038109"/>
    </source>
</evidence>
<feature type="compositionally biased region" description="Gly residues" evidence="6">
    <location>
        <begin position="779"/>
        <end position="789"/>
    </location>
</feature>
<feature type="transmembrane region" description="Helical" evidence="7">
    <location>
        <begin position="282"/>
        <end position="303"/>
    </location>
</feature>
<comment type="caution">
    <text evidence="8">The sequence shown here is derived from an EMBL/GenBank/DDBJ whole genome shotgun (WGS) entry which is preliminary data.</text>
</comment>
<sequence length="799" mass="86130">MDPVRVPCLAHPRFQRRGSAVYSTPPLIASPANARQMSHDAAALSARQLWFLRSSTTSPTLASHCTPFTLPSHGVISLANTVITLTKDVVFQPECTGSSGQGVSTIDKVRDPFYASTTPQTYVIAATTVIAWVLVVMLVITPRTSLLGQLGGAPSFGNGRGMIGGATGGGGSLIGVGSRPWLQKVAALTVAISMTIVTADTFKVATVQYANGYMDASILREEVLGSLEIRITRVISDVFLWLAQVQTLIRLFPRHKEKVLIKWIGFGLIFRPGHFVDAIPALSYLFELALGLLYAAWVLYYSVTKRRYAFYHSKMRSICVIALLSLIAVLTPVVFFVTDVSNQDVAGWGDYFRWVGAAAASVVVWEWVERIEALERDEKKDGILGREIFDGDEMLDVTPNEDAVWNQSRRRRARLRRGDDSDGGRGGEYAALLVHRLSGMAQRFRRGHRVAQEHYPLGRAHSSTTTGQTSDPASASNANGRVTFGYLPKPGGDRTSRIPDIDHLTPPPPVASPVSRADTASAASTVYVVRYDTAADVPQPVRRRVARDVDGNTAEALATTTAQQQRGDAREIDMDNAPDADALPNRNRGQNRWQAVSNPFKRKRALPPVEVQQARRAAADASSLSRASTPAHNVSRWNLTGQLGVLAAETGGRLRDRGASARQDIDIPITVIPAQPRGSGRTWSPDLHKQEQRATAQPSSSAAPERSASAQATADSMTGLGADDAHASSTVESTPSRSSHPPRADAISPVRDRYTTRPTIIPAPRRSPLRISIAARSSGGDGQGPGDVGQGAARDGGNE</sequence>
<evidence type="ECO:0000313" key="9">
    <source>
        <dbReference type="Proteomes" id="UP001175353"/>
    </source>
</evidence>
<evidence type="ECO:0000256" key="1">
    <source>
        <dbReference type="ARBA" id="ARBA00004141"/>
    </source>
</evidence>
<feature type="transmembrane region" description="Helical" evidence="7">
    <location>
        <begin position="315"/>
        <end position="336"/>
    </location>
</feature>
<reference evidence="8" key="1">
    <citation type="submission" date="2023-06" db="EMBL/GenBank/DDBJ databases">
        <title>Black Yeasts Isolated from many extreme environments.</title>
        <authorList>
            <person name="Coleine C."/>
            <person name="Stajich J.E."/>
            <person name="Selbmann L."/>
        </authorList>
    </citation>
    <scope>NUCLEOTIDE SEQUENCE</scope>
    <source>
        <strain evidence="8">CCFEE 5200</strain>
    </source>
</reference>
<comment type="similarity">
    <text evidence="5">Belongs to the palH/RIM21 family.</text>
</comment>
<dbReference type="GO" id="GO:0005886">
    <property type="term" value="C:plasma membrane"/>
    <property type="evidence" value="ECO:0007669"/>
    <property type="project" value="TreeGrafter"/>
</dbReference>
<keyword evidence="2 7" id="KW-0812">Transmembrane</keyword>
<feature type="compositionally biased region" description="Low complexity" evidence="6">
    <location>
        <begin position="696"/>
        <end position="714"/>
    </location>
</feature>
<evidence type="ECO:0000256" key="6">
    <source>
        <dbReference type="SAM" id="MobiDB-lite"/>
    </source>
</evidence>
<feature type="compositionally biased region" description="Basic and acidic residues" evidence="6">
    <location>
        <begin position="491"/>
        <end position="503"/>
    </location>
</feature>
<dbReference type="PANTHER" id="PTHR35779:SF1">
    <property type="entry name" value="PH-RESPONSE REGULATOR PROTEIN PALH_RIM21"/>
    <property type="match status" value="1"/>
</dbReference>
<evidence type="ECO:0000256" key="4">
    <source>
        <dbReference type="ARBA" id="ARBA00023136"/>
    </source>
</evidence>
<keyword evidence="9" id="KW-1185">Reference proteome</keyword>
<feature type="compositionally biased region" description="Polar residues" evidence="6">
    <location>
        <begin position="461"/>
        <end position="480"/>
    </location>
</feature>
<dbReference type="PANTHER" id="PTHR35779">
    <property type="entry name" value="PH-RESPONSE REGULATOR PROTEIN PALH/RIM21"/>
    <property type="match status" value="1"/>
</dbReference>
<evidence type="ECO:0000256" key="2">
    <source>
        <dbReference type="ARBA" id="ARBA00022692"/>
    </source>
</evidence>
<dbReference type="Pfam" id="PF08733">
    <property type="entry name" value="PalH"/>
    <property type="match status" value="1"/>
</dbReference>
<comment type="subcellular location">
    <subcellularLocation>
        <location evidence="1">Membrane</location>
        <topology evidence="1">Multi-pass membrane protein</topology>
    </subcellularLocation>
</comment>
<feature type="region of interest" description="Disordered" evidence="6">
    <location>
        <begin position="454"/>
        <end position="519"/>
    </location>
</feature>
<feature type="compositionally biased region" description="Low complexity" evidence="6">
    <location>
        <begin position="553"/>
        <end position="565"/>
    </location>
</feature>
<dbReference type="GO" id="GO:0071467">
    <property type="term" value="P:cellular response to pH"/>
    <property type="evidence" value="ECO:0007669"/>
    <property type="project" value="TreeGrafter"/>
</dbReference>
<feature type="compositionally biased region" description="Polar residues" evidence="6">
    <location>
        <begin position="587"/>
        <end position="597"/>
    </location>
</feature>
<dbReference type="AlphaFoldDB" id="A0AAN6QZT3"/>
<evidence type="ECO:0000313" key="8">
    <source>
        <dbReference type="EMBL" id="KAK1010990.1"/>
    </source>
</evidence>
<dbReference type="EMBL" id="JAUJLE010000010">
    <property type="protein sequence ID" value="KAK1010990.1"/>
    <property type="molecule type" value="Genomic_DNA"/>
</dbReference>
<protein>
    <submittedName>
        <fullName evidence="8">PH-response regulator protein palH/rim21</fullName>
    </submittedName>
</protein>
<feature type="compositionally biased region" description="Low complexity" evidence="6">
    <location>
        <begin position="728"/>
        <end position="739"/>
    </location>
</feature>
<feature type="transmembrane region" description="Helical" evidence="7">
    <location>
        <begin position="122"/>
        <end position="140"/>
    </location>
</feature>
<gene>
    <name evidence="8" type="primary">RIM21_1</name>
    <name evidence="8" type="ORF">LTR91_002274</name>
</gene>
<keyword evidence="4 7" id="KW-0472">Membrane</keyword>
<dbReference type="InterPro" id="IPR014844">
    <property type="entry name" value="PalH"/>
</dbReference>
<accession>A0AAN6QZT3</accession>
<evidence type="ECO:0000256" key="7">
    <source>
        <dbReference type="SAM" id="Phobius"/>
    </source>
</evidence>